<proteinExistence type="predicted"/>
<dbReference type="EMBL" id="JAEFBK010000007">
    <property type="protein sequence ID" value="KAG7586842.1"/>
    <property type="molecule type" value="Genomic_DNA"/>
</dbReference>
<evidence type="ECO:0000313" key="2">
    <source>
        <dbReference type="Proteomes" id="UP000694240"/>
    </source>
</evidence>
<reference evidence="1 2" key="1">
    <citation type="submission" date="2020-12" db="EMBL/GenBank/DDBJ databases">
        <title>Concerted genomic and epigenomic changes stabilize Arabidopsis allopolyploids.</title>
        <authorList>
            <person name="Chen Z."/>
        </authorList>
    </citation>
    <scope>NUCLEOTIDE SEQUENCE [LARGE SCALE GENOMIC DNA]</scope>
    <source>
        <strain evidence="1">Allo738</strain>
        <tissue evidence="1">Leaf</tissue>
    </source>
</reference>
<keyword evidence="2" id="KW-1185">Reference proteome</keyword>
<organism evidence="1 2">
    <name type="scientific">Arabidopsis thaliana x Arabidopsis arenosa</name>
    <dbReference type="NCBI Taxonomy" id="1240361"/>
    <lineage>
        <taxon>Eukaryota</taxon>
        <taxon>Viridiplantae</taxon>
        <taxon>Streptophyta</taxon>
        <taxon>Embryophyta</taxon>
        <taxon>Tracheophyta</taxon>
        <taxon>Spermatophyta</taxon>
        <taxon>Magnoliopsida</taxon>
        <taxon>eudicotyledons</taxon>
        <taxon>Gunneridae</taxon>
        <taxon>Pentapetalae</taxon>
        <taxon>rosids</taxon>
        <taxon>malvids</taxon>
        <taxon>Brassicales</taxon>
        <taxon>Brassicaceae</taxon>
        <taxon>Camelineae</taxon>
        <taxon>Arabidopsis</taxon>
    </lineage>
</organism>
<protein>
    <submittedName>
        <fullName evidence="1">Uncharacterized protein</fullName>
    </submittedName>
</protein>
<comment type="caution">
    <text evidence="1">The sequence shown here is derived from an EMBL/GenBank/DDBJ whole genome shotgun (WGS) entry which is preliminary data.</text>
</comment>
<gene>
    <name evidence="1" type="ORF">ISN45_Aa02g021000</name>
</gene>
<evidence type="ECO:0000313" key="1">
    <source>
        <dbReference type="EMBL" id="KAG7586842.1"/>
    </source>
</evidence>
<dbReference type="AlphaFoldDB" id="A0A8T2BMT3"/>
<accession>A0A8T2BMT3</accession>
<name>A0A8T2BMT3_9BRAS</name>
<dbReference type="Proteomes" id="UP000694240">
    <property type="component" value="Chromosome 7"/>
</dbReference>
<sequence>MDYDVLLLNFGGLQVIAPPIASFVGFHAIEIDVQTLQLFLQIDVDPTTAGYFVALMVSVAESLVQSDTPHILSEASLENELWSVCKLLVVLVGACVMLLLRDVFQFQFNLVILLVVDSTNTTLSLPRNDMTMCSKTGGADSDHWLFKRHLALLLHLSFAQVYEVFYFFLRGRRQACCSHVSWEI</sequence>